<dbReference type="InterPro" id="IPR050088">
    <property type="entry name" value="IspD/TarI_cytidylyltransf_bact"/>
</dbReference>
<dbReference type="Pfam" id="PF01128">
    <property type="entry name" value="IspD"/>
    <property type="match status" value="1"/>
</dbReference>
<evidence type="ECO:0000256" key="3">
    <source>
        <dbReference type="ARBA" id="ARBA00022695"/>
    </source>
</evidence>
<dbReference type="NCBIfam" id="TIGR00453">
    <property type="entry name" value="ispD"/>
    <property type="match status" value="1"/>
</dbReference>
<dbReference type="GO" id="GO:0050518">
    <property type="term" value="F:2-C-methyl-D-erythritol 4-phosphate cytidylyltransferase activity"/>
    <property type="evidence" value="ECO:0007669"/>
    <property type="project" value="InterPro"/>
</dbReference>
<keyword evidence="6" id="KW-1185">Reference proteome</keyword>
<evidence type="ECO:0000313" key="6">
    <source>
        <dbReference type="Proteomes" id="UP001438707"/>
    </source>
</evidence>
<keyword evidence="2" id="KW-0808">Transferase</keyword>
<comment type="caution">
    <text evidence="5">The sequence shown here is derived from an EMBL/GenBank/DDBJ whole genome shotgun (WGS) entry which is preliminary data.</text>
</comment>
<dbReference type="PANTHER" id="PTHR32125">
    <property type="entry name" value="2-C-METHYL-D-ERYTHRITOL 4-PHOSPHATE CYTIDYLYLTRANSFERASE, CHLOROPLASTIC"/>
    <property type="match status" value="1"/>
</dbReference>
<protein>
    <recommendedName>
        <fullName evidence="4">2-C-methyl-D-erythritol 4-phosphate cytidylyltransferase, chloroplastic</fullName>
    </recommendedName>
</protein>
<gene>
    <name evidence="5" type="ORF">WJX74_010057</name>
</gene>
<dbReference type="InterPro" id="IPR034683">
    <property type="entry name" value="IspD/TarI"/>
</dbReference>
<evidence type="ECO:0000256" key="1">
    <source>
        <dbReference type="ARBA" id="ARBA00009789"/>
    </source>
</evidence>
<accession>A0AAW1QJ06</accession>
<dbReference type="Gene3D" id="3.90.550.10">
    <property type="entry name" value="Spore Coat Polysaccharide Biosynthesis Protein SpsA, Chain A"/>
    <property type="match status" value="1"/>
</dbReference>
<dbReference type="InterPro" id="IPR029044">
    <property type="entry name" value="Nucleotide-diphossugar_trans"/>
</dbReference>
<organism evidence="5 6">
    <name type="scientific">Apatococcus lobatus</name>
    <dbReference type="NCBI Taxonomy" id="904363"/>
    <lineage>
        <taxon>Eukaryota</taxon>
        <taxon>Viridiplantae</taxon>
        <taxon>Chlorophyta</taxon>
        <taxon>core chlorophytes</taxon>
        <taxon>Trebouxiophyceae</taxon>
        <taxon>Chlorellales</taxon>
        <taxon>Chlorellaceae</taxon>
        <taxon>Apatococcus</taxon>
    </lineage>
</organism>
<dbReference type="AlphaFoldDB" id="A0AAW1QJ06"/>
<dbReference type="HAMAP" id="MF_00108">
    <property type="entry name" value="IspD"/>
    <property type="match status" value="1"/>
</dbReference>
<dbReference type="FunFam" id="3.90.550.10:FF:000003">
    <property type="entry name" value="2-C-methyl-D-erythritol 4-phosphate cytidylyltransferase"/>
    <property type="match status" value="1"/>
</dbReference>
<dbReference type="InterPro" id="IPR001228">
    <property type="entry name" value="IspD"/>
</dbReference>
<evidence type="ECO:0000313" key="5">
    <source>
        <dbReference type="EMBL" id="KAK9821285.1"/>
    </source>
</evidence>
<dbReference type="GO" id="GO:0008299">
    <property type="term" value="P:isoprenoid biosynthetic process"/>
    <property type="evidence" value="ECO:0007669"/>
    <property type="project" value="InterPro"/>
</dbReference>
<evidence type="ECO:0000256" key="2">
    <source>
        <dbReference type="ARBA" id="ARBA00022679"/>
    </source>
</evidence>
<evidence type="ECO:0000256" key="4">
    <source>
        <dbReference type="ARBA" id="ARBA00069967"/>
    </source>
</evidence>
<dbReference type="PANTHER" id="PTHR32125:SF4">
    <property type="entry name" value="2-C-METHYL-D-ERYTHRITOL 4-PHOSPHATE CYTIDYLYLTRANSFERASE, CHLOROPLASTIC"/>
    <property type="match status" value="1"/>
</dbReference>
<proteinExistence type="inferred from homology"/>
<dbReference type="CDD" id="cd02516">
    <property type="entry name" value="CDP-ME_synthetase"/>
    <property type="match status" value="1"/>
</dbReference>
<keyword evidence="3" id="KW-0548">Nucleotidyltransferase</keyword>
<dbReference type="SUPFAM" id="SSF53448">
    <property type="entry name" value="Nucleotide-diphospho-sugar transferases"/>
    <property type="match status" value="1"/>
</dbReference>
<name>A0AAW1QJ06_9CHLO</name>
<reference evidence="5 6" key="1">
    <citation type="journal article" date="2024" name="Nat. Commun.">
        <title>Phylogenomics reveals the evolutionary origins of lichenization in chlorophyte algae.</title>
        <authorList>
            <person name="Puginier C."/>
            <person name="Libourel C."/>
            <person name="Otte J."/>
            <person name="Skaloud P."/>
            <person name="Haon M."/>
            <person name="Grisel S."/>
            <person name="Petersen M."/>
            <person name="Berrin J.G."/>
            <person name="Delaux P.M."/>
            <person name="Dal Grande F."/>
            <person name="Keller J."/>
        </authorList>
    </citation>
    <scope>NUCLEOTIDE SEQUENCE [LARGE SCALE GENOMIC DNA]</scope>
    <source>
        <strain evidence="5 6">SAG 2145</strain>
    </source>
</reference>
<sequence length="324" mass="35467">MILRLSQIHCNSSKVPPHKPQSRPCCGCGRPLQQQLSVLKQGSQQLHGRITAASESRRRNHLQIRAETASNTNGSCLQPESVSVMIVAGGVGKRMGAAIPKQYLDLEGQPIAMYSLQVFAAMPQVGEIIIVCAEPYRELFRKYYDELPQKPALKFAEPGVERQDSVRNGFEAIMPNASVIAIHDSARPLISPNDAVRCMQEGFEQGAAVLGVRVKPTIKEVHSDLTVVKTLKRVNLWEVQTPQVIQPELLRQGFEAMDREHFEVTDDVSIVEALGLPVKLTPGSETNIKVTTPDDMTHALGILEERRAAAEKLAVAEASAVVAA</sequence>
<comment type="similarity">
    <text evidence="1">Belongs to the IspD/TarI cytidylyltransferase family. IspD subfamily.</text>
</comment>
<dbReference type="EMBL" id="JALJOS010000039">
    <property type="protein sequence ID" value="KAK9821285.1"/>
    <property type="molecule type" value="Genomic_DNA"/>
</dbReference>
<dbReference type="Proteomes" id="UP001438707">
    <property type="component" value="Unassembled WGS sequence"/>
</dbReference>